<dbReference type="AlphaFoldDB" id="A0A0D0E7D7"/>
<dbReference type="InParanoid" id="A0A0D0E7D7"/>
<evidence type="ECO:0000313" key="3">
    <source>
        <dbReference type="Proteomes" id="UP000054538"/>
    </source>
</evidence>
<proteinExistence type="predicted"/>
<evidence type="ECO:0000313" key="2">
    <source>
        <dbReference type="EMBL" id="KIK97629.1"/>
    </source>
</evidence>
<reference evidence="2 3" key="1">
    <citation type="submission" date="2014-04" db="EMBL/GenBank/DDBJ databases">
        <authorList>
            <consortium name="DOE Joint Genome Institute"/>
            <person name="Kuo A."/>
            <person name="Kohler A."/>
            <person name="Jargeat P."/>
            <person name="Nagy L.G."/>
            <person name="Floudas D."/>
            <person name="Copeland A."/>
            <person name="Barry K.W."/>
            <person name="Cichocki N."/>
            <person name="Veneault-Fourrey C."/>
            <person name="LaButti K."/>
            <person name="Lindquist E.A."/>
            <person name="Lipzen A."/>
            <person name="Lundell T."/>
            <person name="Morin E."/>
            <person name="Murat C."/>
            <person name="Sun H."/>
            <person name="Tunlid A."/>
            <person name="Henrissat B."/>
            <person name="Grigoriev I.V."/>
            <person name="Hibbett D.S."/>
            <person name="Martin F."/>
            <person name="Nordberg H.P."/>
            <person name="Cantor M.N."/>
            <person name="Hua S.X."/>
        </authorList>
    </citation>
    <scope>NUCLEOTIDE SEQUENCE [LARGE SCALE GENOMIC DNA]</scope>
    <source>
        <strain evidence="2 3">Ve08.2h10</strain>
    </source>
</reference>
<reference evidence="3" key="2">
    <citation type="submission" date="2015-01" db="EMBL/GenBank/DDBJ databases">
        <title>Evolutionary Origins and Diversification of the Mycorrhizal Mutualists.</title>
        <authorList>
            <consortium name="DOE Joint Genome Institute"/>
            <consortium name="Mycorrhizal Genomics Consortium"/>
            <person name="Kohler A."/>
            <person name="Kuo A."/>
            <person name="Nagy L.G."/>
            <person name="Floudas D."/>
            <person name="Copeland A."/>
            <person name="Barry K.W."/>
            <person name="Cichocki N."/>
            <person name="Veneault-Fourrey C."/>
            <person name="LaButti K."/>
            <person name="Lindquist E.A."/>
            <person name="Lipzen A."/>
            <person name="Lundell T."/>
            <person name="Morin E."/>
            <person name="Murat C."/>
            <person name="Riley R."/>
            <person name="Ohm R."/>
            <person name="Sun H."/>
            <person name="Tunlid A."/>
            <person name="Henrissat B."/>
            <person name="Grigoriev I.V."/>
            <person name="Hibbett D.S."/>
            <person name="Martin F."/>
        </authorList>
    </citation>
    <scope>NUCLEOTIDE SEQUENCE [LARGE SCALE GENOMIC DNA]</scope>
    <source>
        <strain evidence="3">Ve08.2h10</strain>
    </source>
</reference>
<dbReference type="Proteomes" id="UP000054538">
    <property type="component" value="Unassembled WGS sequence"/>
</dbReference>
<feature type="region of interest" description="Disordered" evidence="1">
    <location>
        <begin position="32"/>
        <end position="53"/>
    </location>
</feature>
<gene>
    <name evidence="2" type="ORF">PAXRUDRAFT_824739</name>
</gene>
<keyword evidence="3" id="KW-1185">Reference proteome</keyword>
<sequence length="53" mass="6295">MKCNENGESECKKCDFSANFFNTSQKLWQTSVGRRGNDDERRKNTHKKQIWRG</sequence>
<evidence type="ECO:0000256" key="1">
    <source>
        <dbReference type="SAM" id="MobiDB-lite"/>
    </source>
</evidence>
<dbReference type="HOGENOM" id="CLU_3069324_0_0_1"/>
<organism evidence="2 3">
    <name type="scientific">Paxillus rubicundulus Ve08.2h10</name>
    <dbReference type="NCBI Taxonomy" id="930991"/>
    <lineage>
        <taxon>Eukaryota</taxon>
        <taxon>Fungi</taxon>
        <taxon>Dikarya</taxon>
        <taxon>Basidiomycota</taxon>
        <taxon>Agaricomycotina</taxon>
        <taxon>Agaricomycetes</taxon>
        <taxon>Agaricomycetidae</taxon>
        <taxon>Boletales</taxon>
        <taxon>Paxilineae</taxon>
        <taxon>Paxillaceae</taxon>
        <taxon>Paxillus</taxon>
    </lineage>
</organism>
<feature type="compositionally biased region" description="Basic residues" evidence="1">
    <location>
        <begin position="43"/>
        <end position="53"/>
    </location>
</feature>
<name>A0A0D0E7D7_9AGAM</name>
<dbReference type="EMBL" id="KN824927">
    <property type="protein sequence ID" value="KIK97629.1"/>
    <property type="molecule type" value="Genomic_DNA"/>
</dbReference>
<protein>
    <submittedName>
        <fullName evidence="2">Uncharacterized protein</fullName>
    </submittedName>
</protein>
<accession>A0A0D0E7D7</accession>